<organism evidence="2 3">
    <name type="scientific">Apiospora hydei</name>
    <dbReference type="NCBI Taxonomy" id="1337664"/>
    <lineage>
        <taxon>Eukaryota</taxon>
        <taxon>Fungi</taxon>
        <taxon>Dikarya</taxon>
        <taxon>Ascomycota</taxon>
        <taxon>Pezizomycotina</taxon>
        <taxon>Sordariomycetes</taxon>
        <taxon>Xylariomycetidae</taxon>
        <taxon>Amphisphaeriales</taxon>
        <taxon>Apiosporaceae</taxon>
        <taxon>Apiospora</taxon>
    </lineage>
</organism>
<dbReference type="GeneID" id="92047697"/>
<sequence>MEVREIFNVTDANNDFPGKEEARRLLGAREGVGEAAKEIFGKAMDRCSTDPVIRSARQAKFEAAEARGERGLLVQLPEPFGVVSLEDSFQRLEEFMPEAVKPSSWPGETPTPSRRIRGFSSGTGRQEGLSCRSPFSDRKTQQQDKLETRMIPNMTDEVAPSSAD</sequence>
<name>A0ABR1VWQ2_9PEZI</name>
<keyword evidence="3" id="KW-1185">Reference proteome</keyword>
<gene>
    <name evidence="2" type="ORF">PG997_010322</name>
</gene>
<dbReference type="EMBL" id="JAQQWN010000007">
    <property type="protein sequence ID" value="KAK8075659.1"/>
    <property type="molecule type" value="Genomic_DNA"/>
</dbReference>
<protein>
    <submittedName>
        <fullName evidence="2">Uncharacterized protein</fullName>
    </submittedName>
</protein>
<reference evidence="2 3" key="1">
    <citation type="submission" date="2023-01" db="EMBL/GenBank/DDBJ databases">
        <title>Analysis of 21 Apiospora genomes using comparative genomics revels a genus with tremendous synthesis potential of carbohydrate active enzymes and secondary metabolites.</title>
        <authorList>
            <person name="Sorensen T."/>
        </authorList>
    </citation>
    <scope>NUCLEOTIDE SEQUENCE [LARGE SCALE GENOMIC DNA]</scope>
    <source>
        <strain evidence="2 3">CBS 114990</strain>
    </source>
</reference>
<evidence type="ECO:0000313" key="3">
    <source>
        <dbReference type="Proteomes" id="UP001433268"/>
    </source>
</evidence>
<dbReference type="RefSeq" id="XP_066666599.1">
    <property type="nucleotide sequence ID" value="XM_066814637.1"/>
</dbReference>
<feature type="region of interest" description="Disordered" evidence="1">
    <location>
        <begin position="98"/>
        <end position="164"/>
    </location>
</feature>
<evidence type="ECO:0000313" key="2">
    <source>
        <dbReference type="EMBL" id="KAK8075659.1"/>
    </source>
</evidence>
<evidence type="ECO:0000256" key="1">
    <source>
        <dbReference type="SAM" id="MobiDB-lite"/>
    </source>
</evidence>
<accession>A0ABR1VWQ2</accession>
<dbReference type="Proteomes" id="UP001433268">
    <property type="component" value="Unassembled WGS sequence"/>
</dbReference>
<comment type="caution">
    <text evidence="2">The sequence shown here is derived from an EMBL/GenBank/DDBJ whole genome shotgun (WGS) entry which is preliminary data.</text>
</comment>
<proteinExistence type="predicted"/>
<feature type="compositionally biased region" description="Basic and acidic residues" evidence="1">
    <location>
        <begin position="135"/>
        <end position="148"/>
    </location>
</feature>